<dbReference type="EC" id="7.1.1.-" evidence="5"/>
<protein>
    <recommendedName>
        <fullName evidence="5">NADH-quinone oxidoreductase subunit N</fullName>
        <ecNumber evidence="5">7.1.1.-</ecNumber>
    </recommendedName>
    <alternativeName>
        <fullName evidence="5">NADH dehydrogenase I subunit N</fullName>
    </alternativeName>
    <alternativeName>
        <fullName evidence="5">NDH-1 subunit N</fullName>
    </alternativeName>
</protein>
<feature type="transmembrane region" description="Helical" evidence="5">
    <location>
        <begin position="131"/>
        <end position="150"/>
    </location>
</feature>
<feature type="transmembrane region" description="Helical" evidence="5">
    <location>
        <begin position="38"/>
        <end position="58"/>
    </location>
</feature>
<dbReference type="RefSeq" id="WP_103967458.1">
    <property type="nucleotide sequence ID" value="NZ_FNUX01000031.1"/>
</dbReference>
<gene>
    <name evidence="5" type="primary">nuoN</name>
    <name evidence="8" type="ORF">SAMN05216334_13121</name>
</gene>
<dbReference type="GO" id="GO:0048038">
    <property type="term" value="F:quinone binding"/>
    <property type="evidence" value="ECO:0007669"/>
    <property type="project" value="UniProtKB-KW"/>
</dbReference>
<feature type="transmembrane region" description="Helical" evidence="5">
    <location>
        <begin position="162"/>
        <end position="185"/>
    </location>
</feature>
<comment type="function">
    <text evidence="5">NDH-1 shuttles electrons from NADH, via FMN and iron-sulfur (Fe-S) centers, to quinones in the respiratory chain. The immediate electron acceptor for the enzyme in this species is believed to be ubiquinone. Couples the redox reaction to proton translocation (for every two electrons transferred, four hydrogen ions are translocated across the cytoplasmic membrane), and thus conserves the redox energy in a proton gradient.</text>
</comment>
<keyword evidence="4 5" id="KW-0472">Membrane</keyword>
<evidence type="ECO:0000256" key="1">
    <source>
        <dbReference type="ARBA" id="ARBA00004127"/>
    </source>
</evidence>
<keyword evidence="5" id="KW-0520">NAD</keyword>
<keyword evidence="5" id="KW-1003">Cell membrane</keyword>
<dbReference type="GO" id="GO:0005886">
    <property type="term" value="C:plasma membrane"/>
    <property type="evidence" value="ECO:0007669"/>
    <property type="project" value="UniProtKB-SubCell"/>
</dbReference>
<reference evidence="8 9" key="1">
    <citation type="submission" date="2016-10" db="EMBL/GenBank/DDBJ databases">
        <authorList>
            <person name="de Groot N.N."/>
        </authorList>
    </citation>
    <scope>NUCLEOTIDE SEQUENCE [LARGE SCALE GENOMIC DNA]</scope>
    <source>
        <strain evidence="8 9">Nm13</strain>
    </source>
</reference>
<feature type="transmembrane region" description="Helical" evidence="5">
    <location>
        <begin position="274"/>
        <end position="293"/>
    </location>
</feature>
<evidence type="ECO:0000256" key="2">
    <source>
        <dbReference type="ARBA" id="ARBA00022692"/>
    </source>
</evidence>
<feature type="transmembrane region" description="Helical" evidence="5">
    <location>
        <begin position="327"/>
        <end position="349"/>
    </location>
</feature>
<evidence type="ECO:0000256" key="6">
    <source>
        <dbReference type="RuleBase" id="RU000320"/>
    </source>
</evidence>
<comment type="subcellular location">
    <subcellularLocation>
        <location evidence="5">Cell membrane</location>
        <topology evidence="5">Multi-pass membrane protein</topology>
    </subcellularLocation>
    <subcellularLocation>
        <location evidence="1">Endomembrane system</location>
        <topology evidence="1">Multi-pass membrane protein</topology>
    </subcellularLocation>
    <subcellularLocation>
        <location evidence="6">Membrane</location>
        <topology evidence="6">Multi-pass membrane protein</topology>
    </subcellularLocation>
</comment>
<evidence type="ECO:0000256" key="3">
    <source>
        <dbReference type="ARBA" id="ARBA00022989"/>
    </source>
</evidence>
<feature type="transmembrane region" description="Helical" evidence="5">
    <location>
        <begin position="457"/>
        <end position="477"/>
    </location>
</feature>
<keyword evidence="5" id="KW-0874">Quinone</keyword>
<feature type="transmembrane region" description="Helical" evidence="5">
    <location>
        <begin position="405"/>
        <end position="425"/>
    </location>
</feature>
<proteinExistence type="inferred from homology"/>
<dbReference type="PRINTS" id="PR01434">
    <property type="entry name" value="NADHDHGNASE5"/>
</dbReference>
<feature type="domain" description="NADH:quinone oxidoreductase/Mrp antiporter transmembrane" evidence="7">
    <location>
        <begin position="125"/>
        <end position="419"/>
    </location>
</feature>
<dbReference type="PANTHER" id="PTHR22773">
    <property type="entry name" value="NADH DEHYDROGENASE"/>
    <property type="match status" value="1"/>
</dbReference>
<evidence type="ECO:0000313" key="9">
    <source>
        <dbReference type="Proteomes" id="UP000236753"/>
    </source>
</evidence>
<keyword evidence="5" id="KW-0830">Ubiquinone</keyword>
<evidence type="ECO:0000259" key="7">
    <source>
        <dbReference type="Pfam" id="PF00361"/>
    </source>
</evidence>
<dbReference type="Pfam" id="PF00361">
    <property type="entry name" value="Proton_antipo_M"/>
    <property type="match status" value="1"/>
</dbReference>
<feature type="transmembrane region" description="Helical" evidence="5">
    <location>
        <begin position="300"/>
        <end position="321"/>
    </location>
</feature>
<comment type="catalytic activity">
    <reaction evidence="5">
        <text>a quinone + NADH + 5 H(+)(in) = a quinol + NAD(+) + 4 H(+)(out)</text>
        <dbReference type="Rhea" id="RHEA:57888"/>
        <dbReference type="ChEBI" id="CHEBI:15378"/>
        <dbReference type="ChEBI" id="CHEBI:24646"/>
        <dbReference type="ChEBI" id="CHEBI:57540"/>
        <dbReference type="ChEBI" id="CHEBI:57945"/>
        <dbReference type="ChEBI" id="CHEBI:132124"/>
    </reaction>
</comment>
<dbReference type="InterPro" id="IPR010096">
    <property type="entry name" value="NADH-Q_OxRdtase_suN/2"/>
</dbReference>
<dbReference type="AlphaFoldDB" id="A0A1H5XTJ8"/>
<accession>A0A1H5XTJ8</accession>
<dbReference type="NCBIfam" id="TIGR01770">
    <property type="entry name" value="NDH_I_N"/>
    <property type="match status" value="1"/>
</dbReference>
<dbReference type="InterPro" id="IPR001750">
    <property type="entry name" value="ND/Mrp_TM"/>
</dbReference>
<feature type="transmembrane region" description="Helical" evidence="5">
    <location>
        <begin position="205"/>
        <end position="229"/>
    </location>
</feature>
<feature type="transmembrane region" description="Helical" evidence="5">
    <location>
        <begin position="370"/>
        <end position="393"/>
    </location>
</feature>
<comment type="similarity">
    <text evidence="5">Belongs to the complex I subunit 2 family.</text>
</comment>
<keyword evidence="5" id="KW-1278">Translocase</keyword>
<comment type="subunit">
    <text evidence="5">NDH-1 is composed of 14 different subunits. Subunits NuoA, H, J, K, L, M, N constitute the membrane sector of the complex.</text>
</comment>
<evidence type="ECO:0000313" key="8">
    <source>
        <dbReference type="EMBL" id="SEG14710.1"/>
    </source>
</evidence>
<feature type="transmembrane region" description="Helical" evidence="5">
    <location>
        <begin position="108"/>
        <end position="125"/>
    </location>
</feature>
<dbReference type="EMBL" id="FNUX01000031">
    <property type="protein sequence ID" value="SEG14710.1"/>
    <property type="molecule type" value="Genomic_DNA"/>
</dbReference>
<sequence>MNFIPPDFAPASSEIFMLIMVCVVMLADLAAGEGRRYIAYLLTQTTLLGCTILTFISFSTESTLTFHGMFVDDSMADILKLMVYGTVSAVLVYSHSYISDRGMLKGEFFSLILSATLGMMVMISASHFLTLYIGLELLSLSLYALVALRRDSLVATEAAMKFFVLGALASGFLLYGMSMVYGATGTLHVSQLAQVIQSGASSKEVLVVGLVFIVAGIAFKLSAVPFHMWAPDVYQGSPTAVTLFIGSAPKLAAFGFVMRLLVEGMSEMVTDWQGMLVILAVLSMAVGNIAAIAQTNIKRMLAYSTISHMGFLLLGFISADANGYSSALFYIIAYVLMTLGTFAMIMLLCRSGFEAENIDDFKGLNKRNPWYAFIALLLMLSLAGIPPMIGFYAKFAVLQAVVNAGYIWLAVVAVLFSLIGAFYYLRIIKLMYFDDPETMEPLVSSSDVRILLSANGFAVLALGIFPQALMGLSLYAIENSM</sequence>
<feature type="transmembrane region" description="Helical" evidence="5">
    <location>
        <begin position="78"/>
        <end position="96"/>
    </location>
</feature>
<dbReference type="Proteomes" id="UP000236753">
    <property type="component" value="Unassembled WGS sequence"/>
</dbReference>
<organism evidence="8 9">
    <name type="scientific">Nitrosomonas ureae</name>
    <dbReference type="NCBI Taxonomy" id="44577"/>
    <lineage>
        <taxon>Bacteria</taxon>
        <taxon>Pseudomonadati</taxon>
        <taxon>Pseudomonadota</taxon>
        <taxon>Betaproteobacteria</taxon>
        <taxon>Nitrosomonadales</taxon>
        <taxon>Nitrosomonadaceae</taxon>
        <taxon>Nitrosomonas</taxon>
    </lineage>
</organism>
<feature type="transmembrane region" description="Helical" evidence="5">
    <location>
        <begin position="241"/>
        <end position="262"/>
    </location>
</feature>
<dbReference type="NCBIfam" id="NF004442">
    <property type="entry name" value="PRK05777.1-5"/>
    <property type="match status" value="1"/>
</dbReference>
<evidence type="ECO:0000256" key="4">
    <source>
        <dbReference type="ARBA" id="ARBA00023136"/>
    </source>
</evidence>
<dbReference type="HAMAP" id="MF_00445">
    <property type="entry name" value="NDH1_NuoN_1"/>
    <property type="match status" value="1"/>
</dbReference>
<keyword evidence="5" id="KW-0813">Transport</keyword>
<dbReference type="GO" id="GO:0050136">
    <property type="term" value="F:NADH dehydrogenase (quinone) (non-electrogenic) activity"/>
    <property type="evidence" value="ECO:0007669"/>
    <property type="project" value="UniProtKB-UniRule"/>
</dbReference>
<name>A0A1H5XTJ8_9PROT</name>
<keyword evidence="2 5" id="KW-0812">Transmembrane</keyword>
<evidence type="ECO:0000256" key="5">
    <source>
        <dbReference type="HAMAP-Rule" id="MF_00445"/>
    </source>
</evidence>
<dbReference type="OrthoDB" id="9768329at2"/>
<dbReference type="GO" id="GO:0042773">
    <property type="term" value="P:ATP synthesis coupled electron transport"/>
    <property type="evidence" value="ECO:0007669"/>
    <property type="project" value="InterPro"/>
</dbReference>
<dbReference type="GO" id="GO:0012505">
    <property type="term" value="C:endomembrane system"/>
    <property type="evidence" value="ECO:0007669"/>
    <property type="project" value="UniProtKB-SubCell"/>
</dbReference>
<dbReference type="GO" id="GO:0008137">
    <property type="term" value="F:NADH dehydrogenase (ubiquinone) activity"/>
    <property type="evidence" value="ECO:0007669"/>
    <property type="project" value="InterPro"/>
</dbReference>
<feature type="transmembrane region" description="Helical" evidence="5">
    <location>
        <begin position="15"/>
        <end position="31"/>
    </location>
</feature>
<keyword evidence="3 5" id="KW-1133">Transmembrane helix</keyword>